<dbReference type="PANTHER" id="PTHR37937:SF1">
    <property type="entry name" value="CONJUGATIVE TRANSFER: DNA TRANSPORT"/>
    <property type="match status" value="1"/>
</dbReference>
<dbReference type="InterPro" id="IPR003688">
    <property type="entry name" value="TraG/VirD4"/>
</dbReference>
<dbReference type="Pfam" id="PF02534">
    <property type="entry name" value="T4SS-DNA_transf"/>
    <property type="match status" value="1"/>
</dbReference>
<evidence type="ECO:0000256" key="3">
    <source>
        <dbReference type="ARBA" id="ARBA00022475"/>
    </source>
</evidence>
<keyword evidence="5" id="KW-1133">Transmembrane helix</keyword>
<evidence type="ECO:0000256" key="2">
    <source>
        <dbReference type="ARBA" id="ARBA00008806"/>
    </source>
</evidence>
<keyword evidence="4" id="KW-0812">Transmembrane</keyword>
<evidence type="ECO:0000256" key="4">
    <source>
        <dbReference type="ARBA" id="ARBA00022692"/>
    </source>
</evidence>
<evidence type="ECO:0000313" key="8">
    <source>
        <dbReference type="Proteomes" id="UP000284465"/>
    </source>
</evidence>
<dbReference type="CDD" id="cd01127">
    <property type="entry name" value="TrwB_TraG_TraD_VirD4"/>
    <property type="match status" value="1"/>
</dbReference>
<comment type="similarity">
    <text evidence="2">Belongs to the VirD4/TraG family.</text>
</comment>
<dbReference type="SUPFAM" id="SSF52540">
    <property type="entry name" value="P-loop containing nucleoside triphosphate hydrolases"/>
    <property type="match status" value="1"/>
</dbReference>
<organism evidence="7 8">
    <name type="scientific">Roseburia intestinalis</name>
    <dbReference type="NCBI Taxonomy" id="166486"/>
    <lineage>
        <taxon>Bacteria</taxon>
        <taxon>Bacillati</taxon>
        <taxon>Bacillota</taxon>
        <taxon>Clostridia</taxon>
        <taxon>Lachnospirales</taxon>
        <taxon>Lachnospiraceae</taxon>
        <taxon>Roseburia</taxon>
    </lineage>
</organism>
<sequence length="384" mass="44203">MRNNNGIVFGKNNFGKVVKKENEDGHVLVIGSPASGKSNCIAVPTLINWKNRAFVIDVKGELFRKTKKARGEDTIKVFNPSDISACNYDPYCILKNNLCDSAHEIAENIIPLTERNNAIINVSEKARDYLCGAIIYFYKKGMDFPETMISIAAQTPRSLVSEIIEHNDGDAIRYISQFDSMSDETVDYVFSEVYANISSFATDKMLIKALRRSDKSITPEDLENGYDVFVCGHVYTKLQMMIINQFCKFFEQREKTEPILFLMDEFQNFGKIENFAAYLDVLNNEKIEVMIFIHSKKQLDVIYGKDQADKICNNCTYKVILQVYDPVTQKWCSELAGICEKLRHKKLMQPEEFGDFEDVFCIFPTGCCRIKKIKYWEEELFKKN</sequence>
<comment type="caution">
    <text evidence="7">The sequence shown here is derived from an EMBL/GenBank/DDBJ whole genome shotgun (WGS) entry which is preliminary data.</text>
</comment>
<dbReference type="RefSeq" id="WP_118591712.1">
    <property type="nucleotide sequence ID" value="NZ_QSFP01000013.1"/>
</dbReference>
<keyword evidence="6" id="KW-0472">Membrane</keyword>
<dbReference type="InterPro" id="IPR051539">
    <property type="entry name" value="T4SS-coupling_protein"/>
</dbReference>
<reference evidence="7 8" key="1">
    <citation type="submission" date="2018-08" db="EMBL/GenBank/DDBJ databases">
        <title>A genome reference for cultivated species of the human gut microbiota.</title>
        <authorList>
            <person name="Zou Y."/>
            <person name="Xue W."/>
            <person name="Luo G."/>
        </authorList>
    </citation>
    <scope>NUCLEOTIDE SEQUENCE [LARGE SCALE GENOMIC DNA]</scope>
    <source>
        <strain evidence="7 8">AM43-11</strain>
    </source>
</reference>
<dbReference type="Gene3D" id="3.40.50.300">
    <property type="entry name" value="P-loop containing nucleotide triphosphate hydrolases"/>
    <property type="match status" value="2"/>
</dbReference>
<accession>A0A3R6A748</accession>
<dbReference type="PANTHER" id="PTHR37937">
    <property type="entry name" value="CONJUGATIVE TRANSFER: DNA TRANSPORT"/>
    <property type="match status" value="1"/>
</dbReference>
<dbReference type="Proteomes" id="UP000284465">
    <property type="component" value="Unassembled WGS sequence"/>
</dbReference>
<dbReference type="InterPro" id="IPR027417">
    <property type="entry name" value="P-loop_NTPase"/>
</dbReference>
<gene>
    <name evidence="7" type="ORF">DW927_11925</name>
</gene>
<protein>
    <submittedName>
        <fullName evidence="7">Type IV secretory system conjugative DNA transfer family protein</fullName>
    </submittedName>
</protein>
<keyword evidence="3" id="KW-1003">Cell membrane</keyword>
<dbReference type="EMBL" id="QSFP01000013">
    <property type="protein sequence ID" value="RHA66241.1"/>
    <property type="molecule type" value="Genomic_DNA"/>
</dbReference>
<name>A0A3R6A748_9FIRM</name>
<dbReference type="AlphaFoldDB" id="A0A3R6A748"/>
<comment type="subcellular location">
    <subcellularLocation>
        <location evidence="1">Cell membrane</location>
        <topology evidence="1">Multi-pass membrane protein</topology>
    </subcellularLocation>
</comment>
<evidence type="ECO:0000313" key="7">
    <source>
        <dbReference type="EMBL" id="RHA66241.1"/>
    </source>
</evidence>
<evidence type="ECO:0000256" key="5">
    <source>
        <dbReference type="ARBA" id="ARBA00022989"/>
    </source>
</evidence>
<dbReference type="GO" id="GO:0005886">
    <property type="term" value="C:plasma membrane"/>
    <property type="evidence" value="ECO:0007669"/>
    <property type="project" value="UniProtKB-SubCell"/>
</dbReference>
<proteinExistence type="inferred from homology"/>
<evidence type="ECO:0000256" key="6">
    <source>
        <dbReference type="ARBA" id="ARBA00023136"/>
    </source>
</evidence>
<evidence type="ECO:0000256" key="1">
    <source>
        <dbReference type="ARBA" id="ARBA00004651"/>
    </source>
</evidence>